<evidence type="ECO:0000313" key="2">
    <source>
        <dbReference type="EMBL" id="KAJ8302319.1"/>
    </source>
</evidence>
<dbReference type="InterPro" id="IPR010606">
    <property type="entry name" value="Mib_Herc2"/>
</dbReference>
<keyword evidence="3" id="KW-1185">Reference proteome</keyword>
<accession>A0ABQ9EAD4</accession>
<dbReference type="Proteomes" id="UP001217089">
    <property type="component" value="Unassembled WGS sequence"/>
</dbReference>
<feature type="domain" description="MIB/HERC2" evidence="1">
    <location>
        <begin position="201"/>
        <end position="271"/>
    </location>
</feature>
<evidence type="ECO:0000313" key="3">
    <source>
        <dbReference type="Proteomes" id="UP001217089"/>
    </source>
</evidence>
<dbReference type="PROSITE" id="PS51416">
    <property type="entry name" value="MIB_HERC2"/>
    <property type="match status" value="1"/>
</dbReference>
<dbReference type="Gene3D" id="3.30.70.1390">
    <property type="entry name" value="ROC domain from the Parkinson's disease-associated leucine-rich repeat kinase 2"/>
    <property type="match status" value="1"/>
</dbReference>
<name>A0ABQ9EAD4_TEGGR</name>
<comment type="caution">
    <text evidence="2">The sequence shown here is derived from an EMBL/GenBank/DDBJ whole genome shotgun (WGS) entry which is preliminary data.</text>
</comment>
<dbReference type="Gene3D" id="2.30.30.40">
    <property type="entry name" value="SH3 Domains"/>
    <property type="match status" value="1"/>
</dbReference>
<proteinExistence type="predicted"/>
<dbReference type="InterPro" id="IPR027417">
    <property type="entry name" value="P-loop_NTPase"/>
</dbReference>
<dbReference type="SUPFAM" id="SSF159034">
    <property type="entry name" value="Mib/herc2 domain-like"/>
    <property type="match status" value="1"/>
</dbReference>
<organism evidence="2 3">
    <name type="scientific">Tegillarca granosa</name>
    <name type="common">Malaysian cockle</name>
    <name type="synonym">Anadara granosa</name>
    <dbReference type="NCBI Taxonomy" id="220873"/>
    <lineage>
        <taxon>Eukaryota</taxon>
        <taxon>Metazoa</taxon>
        <taxon>Spiralia</taxon>
        <taxon>Lophotrochozoa</taxon>
        <taxon>Mollusca</taxon>
        <taxon>Bivalvia</taxon>
        <taxon>Autobranchia</taxon>
        <taxon>Pteriomorphia</taxon>
        <taxon>Arcoida</taxon>
        <taxon>Arcoidea</taxon>
        <taxon>Arcidae</taxon>
        <taxon>Tegillarca</taxon>
    </lineage>
</organism>
<dbReference type="SUPFAM" id="SSF52540">
    <property type="entry name" value="P-loop containing nucleoside triphosphate hydrolases"/>
    <property type="match status" value="1"/>
</dbReference>
<sequence>MIFTRLKNWKTKMAEGGLLDIHYWPKTADKEVVKGREYISSQPELQGDSSDTVLCLDISQSMKGKAFDNMIRTAKTFVYAVHNLQSYHIRPRIIVMTDGIITPSVIISGNDNQFIELEDRITIELKRATTTIQKARYIIYCIPFGASNQIRATNIKQYHCIPGEDWKSIMKQSLGDDLSEKDFDFVVSMAELATTVEGPQYKEFDTNMLPIGTRVRRGPDWKYGDQDENGVGTIISHSENKWLWVQWDHGGINIYPYNDSTGYSIVVVDEPRHLSHQKSIDVGICVGLIGNLEMKMADLGTLVYVFVKKTIWFRASSHSNTSQSDYTFEKRLLEPQSGEKSYFEFDTQPELSNEISIESKDVVHREDPDDNASETFEKCLNEDRCSNKISKMIIWKYFQSGTWKTFDSTLSDNLELKFMPMVLRNIQTSEECKVEREESTIPQEVLTMDKEWIDLYKQSLIKGKEKVHNIRVMVVGPEGVGKTVLTKRLLKHYVDITQRQSTNGIDVHIEKCGTRISDGTWEFNKDKLDKANRFENRLVNVMQQIPSNPIGDDLDDTENTITLSESPREMLADNKSPEQTILPDFHEIEAWSWKRSKQFRQ</sequence>
<reference evidence="2 3" key="1">
    <citation type="submission" date="2022-12" db="EMBL/GenBank/DDBJ databases">
        <title>Chromosome-level genome of Tegillarca granosa.</title>
        <authorList>
            <person name="Kim J."/>
        </authorList>
    </citation>
    <scope>NUCLEOTIDE SEQUENCE [LARGE SCALE GENOMIC DNA]</scope>
    <source>
        <strain evidence="2">Teg-2019</strain>
        <tissue evidence="2">Adductor muscle</tissue>
    </source>
</reference>
<evidence type="ECO:0000259" key="1">
    <source>
        <dbReference type="PROSITE" id="PS51416"/>
    </source>
</evidence>
<gene>
    <name evidence="2" type="ORF">KUTeg_021306</name>
</gene>
<protein>
    <recommendedName>
        <fullName evidence="1">MIB/HERC2 domain-containing protein</fullName>
    </recommendedName>
</protein>
<dbReference type="EMBL" id="JARBDR010000918">
    <property type="protein sequence ID" value="KAJ8302319.1"/>
    <property type="molecule type" value="Genomic_DNA"/>
</dbReference>
<dbReference type="InterPro" id="IPR037252">
    <property type="entry name" value="Mib_Herc2_sf"/>
</dbReference>